<feature type="transmembrane region" description="Helical" evidence="1">
    <location>
        <begin position="47"/>
        <end position="70"/>
    </location>
</feature>
<keyword evidence="1" id="KW-0812">Transmembrane</keyword>
<feature type="transmembrane region" description="Helical" evidence="1">
    <location>
        <begin position="204"/>
        <end position="224"/>
    </location>
</feature>
<feature type="transmembrane region" description="Helical" evidence="1">
    <location>
        <begin position="90"/>
        <end position="112"/>
    </location>
</feature>
<feature type="transmembrane region" description="Helical" evidence="1">
    <location>
        <begin position="177"/>
        <end position="198"/>
    </location>
</feature>
<accession>A0A1J4MEY0</accession>
<evidence type="ECO:0000256" key="1">
    <source>
        <dbReference type="SAM" id="Phobius"/>
    </source>
</evidence>
<feature type="transmembrane region" description="Helical" evidence="1">
    <location>
        <begin position="144"/>
        <end position="165"/>
    </location>
</feature>
<keyword evidence="1" id="KW-0472">Membrane</keyword>
<feature type="transmembrane region" description="Helical" evidence="1">
    <location>
        <begin position="119"/>
        <end position="138"/>
    </location>
</feature>
<organism evidence="2 3">
    <name type="scientific">Cryptosporidium andersoni</name>
    <dbReference type="NCBI Taxonomy" id="117008"/>
    <lineage>
        <taxon>Eukaryota</taxon>
        <taxon>Sar</taxon>
        <taxon>Alveolata</taxon>
        <taxon>Apicomplexa</taxon>
        <taxon>Conoidasida</taxon>
        <taxon>Coccidia</taxon>
        <taxon>Eucoccidiorida</taxon>
        <taxon>Eimeriorina</taxon>
        <taxon>Cryptosporidiidae</taxon>
        <taxon>Cryptosporidium</taxon>
    </lineage>
</organism>
<keyword evidence="3" id="KW-1185">Reference proteome</keyword>
<protein>
    <recommendedName>
        <fullName evidence="4">TLC domain-containing protein</fullName>
    </recommendedName>
</protein>
<comment type="caution">
    <text evidence="2">The sequence shown here is derived from an EMBL/GenBank/DDBJ whole genome shotgun (WGS) entry which is preliminary data.</text>
</comment>
<proteinExistence type="predicted"/>
<evidence type="ECO:0000313" key="2">
    <source>
        <dbReference type="EMBL" id="OII72761.1"/>
    </source>
</evidence>
<dbReference type="GeneID" id="92365223"/>
<evidence type="ECO:0008006" key="4">
    <source>
        <dbReference type="Google" id="ProtNLM"/>
    </source>
</evidence>
<name>A0A1J4MEY0_9CRYT</name>
<dbReference type="VEuPathDB" id="CryptoDB:cand_010380"/>
<dbReference type="EMBL" id="LRBS01000110">
    <property type="protein sequence ID" value="OII72761.1"/>
    <property type="molecule type" value="Genomic_DNA"/>
</dbReference>
<dbReference type="AlphaFoldDB" id="A0A1J4MEY0"/>
<gene>
    <name evidence="2" type="ORF">cand_010380</name>
</gene>
<reference evidence="2 3" key="1">
    <citation type="submission" date="2016-10" db="EMBL/GenBank/DDBJ databases">
        <title>Reductive evolution of mitochondrial metabolism and differential evolution of invasion-related proteins in Cryptosporidium.</title>
        <authorList>
            <person name="Liu S."/>
            <person name="Roellig D.M."/>
            <person name="Guo Y."/>
            <person name="Li N."/>
            <person name="Frace M.A."/>
            <person name="Tang K."/>
            <person name="Zhang L."/>
            <person name="Feng Y."/>
            <person name="Xiao L."/>
        </authorList>
    </citation>
    <scope>NUCLEOTIDE SEQUENCE [LARGE SCALE GENOMIC DNA]</scope>
    <source>
        <strain evidence="2">30847</strain>
    </source>
</reference>
<sequence>MSSKLYLPTNLYNFWIYILPWSFASIYILSIWHYIKIKYSLQPKQMRCLFGLILSVTSSLVSIPIAYNLWSVYFSNNMNLQLLLDYNTQYYNIYIICLFLATFFWDLVYGFIYFPNNMFIFSGIFHHIAYTIFLLYLIKVNACNLFLIALPEEIPTIFISYRGIFPYHLTVFINQMFCLNFLLFRIIYHILGYCLLFYSSLNRSITYLWIPISLTIFVHCNWYIKWLKKHVYNVHNSSSNEMSDEMSYIAITDNNIDETT</sequence>
<feature type="transmembrane region" description="Helical" evidence="1">
    <location>
        <begin position="12"/>
        <end position="35"/>
    </location>
</feature>
<evidence type="ECO:0000313" key="3">
    <source>
        <dbReference type="Proteomes" id="UP000186804"/>
    </source>
</evidence>
<dbReference type="OrthoDB" id="341353at2759"/>
<dbReference type="Proteomes" id="UP000186804">
    <property type="component" value="Unassembled WGS sequence"/>
</dbReference>
<keyword evidence="1" id="KW-1133">Transmembrane helix</keyword>
<dbReference type="RefSeq" id="XP_067067078.1">
    <property type="nucleotide sequence ID" value="XM_067211277.1"/>
</dbReference>